<sequence length="491" mass="53675">MIFLKIKQVIGTILLVAITLCSQAQQFRNNMVEITQPFVSAADSIISLKKFGSLDQLRESIASPKATHVKLAKPAKKKLTSPAIYQKALASTVIVGSAYLCPRCSNTHVNNATGYIIGEEGIVVTNAHVVDGFVNMTDGNKPLALLVRLYDGRSYPVEKVLAISELDDLAILKLATNGERFPALGLSGGASIGEDVYVLGHPRGMYYFFTKGIVNAKFQDQNNHPQNNKLYDVMAISADYAAGASGGPVLDGYGNIAGTVSSTKTIQYNDPGKSVQMVLKNTIPVESLSKLLENLRAGVSNNGNSVSFLDSQVTPPSPDMIKPVDQAASKTKYRDEMVKKPAADFSLKNMEGKVVKLSNLKGKVVVLDFWATWCQPCIRSFPGMQAAVDRYKNDPEVEFLFIDCWERGENYMDQVKSFIKQNGYTFNVLFDEMVDANSSITKAYGVEGIPNKIIIDKEGYIRFQTAGSGSDIEKIVSEISTKIEMVKTLNK</sequence>
<evidence type="ECO:0000256" key="2">
    <source>
        <dbReference type="ARBA" id="ARBA00022748"/>
    </source>
</evidence>
<dbReference type="PROSITE" id="PS51352">
    <property type="entry name" value="THIOREDOXIN_2"/>
    <property type="match status" value="1"/>
</dbReference>
<dbReference type="Pfam" id="PF13365">
    <property type="entry name" value="Trypsin_2"/>
    <property type="match status" value="1"/>
</dbReference>
<dbReference type="Gene3D" id="2.40.10.10">
    <property type="entry name" value="Trypsin-like serine proteases"/>
    <property type="match status" value="2"/>
</dbReference>
<evidence type="ECO:0000259" key="5">
    <source>
        <dbReference type="PROSITE" id="PS51352"/>
    </source>
</evidence>
<dbReference type="Proteomes" id="UP001597393">
    <property type="component" value="Unassembled WGS sequence"/>
</dbReference>
<dbReference type="InterPro" id="IPR000866">
    <property type="entry name" value="AhpC/TSA"/>
</dbReference>
<evidence type="ECO:0000256" key="3">
    <source>
        <dbReference type="ARBA" id="ARBA00023157"/>
    </source>
</evidence>
<dbReference type="CDD" id="cd02966">
    <property type="entry name" value="TlpA_like_family"/>
    <property type="match status" value="1"/>
</dbReference>
<dbReference type="InterPro" id="IPR050553">
    <property type="entry name" value="Thioredoxin_ResA/DsbE_sf"/>
</dbReference>
<proteinExistence type="predicted"/>
<name>A0ABW5NJK6_9SPHI</name>
<dbReference type="InterPro" id="IPR036249">
    <property type="entry name" value="Thioredoxin-like_sf"/>
</dbReference>
<dbReference type="Gene3D" id="3.40.30.10">
    <property type="entry name" value="Glutaredoxin"/>
    <property type="match status" value="1"/>
</dbReference>
<dbReference type="SUPFAM" id="SSF50494">
    <property type="entry name" value="Trypsin-like serine proteases"/>
    <property type="match status" value="1"/>
</dbReference>
<evidence type="ECO:0000256" key="1">
    <source>
        <dbReference type="ARBA" id="ARBA00004196"/>
    </source>
</evidence>
<keyword evidence="4" id="KW-0676">Redox-active center</keyword>
<dbReference type="PRINTS" id="PR00834">
    <property type="entry name" value="PROTEASES2C"/>
</dbReference>
<dbReference type="PANTHER" id="PTHR42852">
    <property type="entry name" value="THIOL:DISULFIDE INTERCHANGE PROTEIN DSBE"/>
    <property type="match status" value="1"/>
</dbReference>
<dbReference type="PANTHER" id="PTHR42852:SF6">
    <property type="entry name" value="THIOL:DISULFIDE INTERCHANGE PROTEIN DSBE"/>
    <property type="match status" value="1"/>
</dbReference>
<dbReference type="InterPro" id="IPR001940">
    <property type="entry name" value="Peptidase_S1C"/>
</dbReference>
<organism evidence="6 7">
    <name type="scientific">Sphingobacterium corticis</name>
    <dbReference type="NCBI Taxonomy" id="1812823"/>
    <lineage>
        <taxon>Bacteria</taxon>
        <taxon>Pseudomonadati</taxon>
        <taxon>Bacteroidota</taxon>
        <taxon>Sphingobacteriia</taxon>
        <taxon>Sphingobacteriales</taxon>
        <taxon>Sphingobacteriaceae</taxon>
        <taxon>Sphingobacterium</taxon>
    </lineage>
</organism>
<dbReference type="EMBL" id="JBHUMA010000004">
    <property type="protein sequence ID" value="MFD2598214.1"/>
    <property type="molecule type" value="Genomic_DNA"/>
</dbReference>
<keyword evidence="3" id="KW-1015">Disulfide bond</keyword>
<dbReference type="InterPro" id="IPR013766">
    <property type="entry name" value="Thioredoxin_domain"/>
</dbReference>
<accession>A0ABW5NJK6</accession>
<evidence type="ECO:0000313" key="7">
    <source>
        <dbReference type="Proteomes" id="UP001597393"/>
    </source>
</evidence>
<dbReference type="InterPro" id="IPR043504">
    <property type="entry name" value="Peptidase_S1_PA_chymotrypsin"/>
</dbReference>
<feature type="domain" description="Thioredoxin" evidence="5">
    <location>
        <begin position="336"/>
        <end position="481"/>
    </location>
</feature>
<dbReference type="RefSeq" id="WP_380867939.1">
    <property type="nucleotide sequence ID" value="NZ_JBHUMA010000004.1"/>
</dbReference>
<comment type="caution">
    <text evidence="6">The sequence shown here is derived from an EMBL/GenBank/DDBJ whole genome shotgun (WGS) entry which is preliminary data.</text>
</comment>
<evidence type="ECO:0000313" key="6">
    <source>
        <dbReference type="EMBL" id="MFD2598214.1"/>
    </source>
</evidence>
<comment type="subcellular location">
    <subcellularLocation>
        <location evidence="1">Cell envelope</location>
    </subcellularLocation>
</comment>
<protein>
    <submittedName>
        <fullName evidence="6">Trypsin-like peptidase domain-containing protein</fullName>
    </submittedName>
</protein>
<dbReference type="InterPro" id="IPR009003">
    <property type="entry name" value="Peptidase_S1_PA"/>
</dbReference>
<evidence type="ECO:0000256" key="4">
    <source>
        <dbReference type="ARBA" id="ARBA00023284"/>
    </source>
</evidence>
<reference evidence="7" key="1">
    <citation type="journal article" date="2019" name="Int. J. Syst. Evol. Microbiol.">
        <title>The Global Catalogue of Microorganisms (GCM) 10K type strain sequencing project: providing services to taxonomists for standard genome sequencing and annotation.</title>
        <authorList>
            <consortium name="The Broad Institute Genomics Platform"/>
            <consortium name="The Broad Institute Genome Sequencing Center for Infectious Disease"/>
            <person name="Wu L."/>
            <person name="Ma J."/>
        </authorList>
    </citation>
    <scope>NUCLEOTIDE SEQUENCE [LARGE SCALE GENOMIC DNA]</scope>
    <source>
        <strain evidence="7">KCTC 42248</strain>
    </source>
</reference>
<dbReference type="SUPFAM" id="SSF52833">
    <property type="entry name" value="Thioredoxin-like"/>
    <property type="match status" value="1"/>
</dbReference>
<dbReference type="Pfam" id="PF00578">
    <property type="entry name" value="AhpC-TSA"/>
    <property type="match status" value="1"/>
</dbReference>
<keyword evidence="7" id="KW-1185">Reference proteome</keyword>
<keyword evidence="2" id="KW-0201">Cytochrome c-type biogenesis</keyword>
<gene>
    <name evidence="6" type="ORF">ACFSQ3_04550</name>
</gene>